<organism evidence="2 3">
    <name type="scientific">Actinacidiphila reveromycinica</name>
    <dbReference type="NCBI Taxonomy" id="659352"/>
    <lineage>
        <taxon>Bacteria</taxon>
        <taxon>Bacillati</taxon>
        <taxon>Actinomycetota</taxon>
        <taxon>Actinomycetes</taxon>
        <taxon>Kitasatosporales</taxon>
        <taxon>Streptomycetaceae</taxon>
        <taxon>Actinacidiphila</taxon>
    </lineage>
</organism>
<reference evidence="2 3" key="1">
    <citation type="journal article" date="2010" name="J. Bacteriol.">
        <title>Biochemical characterization of a novel indole prenyltransferase from Streptomyces sp. SN-593.</title>
        <authorList>
            <person name="Takahashi S."/>
            <person name="Takagi H."/>
            <person name="Toyoda A."/>
            <person name="Uramoto M."/>
            <person name="Nogawa T."/>
            <person name="Ueki M."/>
            <person name="Sakaki Y."/>
            <person name="Osada H."/>
        </authorList>
    </citation>
    <scope>NUCLEOTIDE SEQUENCE [LARGE SCALE GENOMIC DNA]</scope>
    <source>
        <strain evidence="2 3">SN-593</strain>
    </source>
</reference>
<proteinExistence type="predicted"/>
<dbReference type="RefSeq" id="WP_202235953.1">
    <property type="nucleotide sequence ID" value="NZ_AP018365.1"/>
</dbReference>
<accession>A0A7U3UW78</accession>
<dbReference type="KEGG" id="arev:RVR_6743"/>
<keyword evidence="1" id="KW-0812">Transmembrane</keyword>
<keyword evidence="3" id="KW-1185">Reference proteome</keyword>
<reference evidence="2 3" key="4">
    <citation type="journal article" date="2020" name="Sci. Rep.">
        <title>beta-carboline chemical signals induce reveromycin production through a LuxR family regulator in Streptomyces sp. SN-593.</title>
        <authorList>
            <person name="Panthee S."/>
            <person name="Kito N."/>
            <person name="Hayashi T."/>
            <person name="Shimizu T."/>
            <person name="Ishikawa J."/>
            <person name="Hamamoto H."/>
            <person name="Osada H."/>
            <person name="Takahashi S."/>
        </authorList>
    </citation>
    <scope>NUCLEOTIDE SEQUENCE [LARGE SCALE GENOMIC DNA]</scope>
    <source>
        <strain evidence="2 3">SN-593</strain>
    </source>
</reference>
<dbReference type="Proteomes" id="UP000595703">
    <property type="component" value="Chromosome"/>
</dbReference>
<evidence type="ECO:0000256" key="1">
    <source>
        <dbReference type="SAM" id="Phobius"/>
    </source>
</evidence>
<dbReference type="AlphaFoldDB" id="A0A7U3UW78"/>
<name>A0A7U3UW78_9ACTN</name>
<dbReference type="EMBL" id="AP018365">
    <property type="protein sequence ID" value="BBA99914.1"/>
    <property type="molecule type" value="Genomic_DNA"/>
</dbReference>
<reference evidence="2 3" key="2">
    <citation type="journal article" date="2011" name="J. Antibiot.">
        <title>Furaquinocins I and J: novel polyketide isoprenoid hybrid compounds from Streptomyces reveromyceticus SN-593.</title>
        <authorList>
            <person name="Panthee S."/>
            <person name="Takahashi S."/>
            <person name="Takagi H."/>
            <person name="Nogawa T."/>
            <person name="Oowada E."/>
            <person name="Uramoto M."/>
            <person name="Osada H."/>
        </authorList>
    </citation>
    <scope>NUCLEOTIDE SEQUENCE [LARGE SCALE GENOMIC DNA]</scope>
    <source>
        <strain evidence="2 3">SN-593</strain>
    </source>
</reference>
<keyword evidence="1" id="KW-0472">Membrane</keyword>
<evidence type="ECO:0000313" key="2">
    <source>
        <dbReference type="EMBL" id="BBA99914.1"/>
    </source>
</evidence>
<sequence length="89" mass="9253">MLWEAVVFAALGLLAAWSASRMFPLRLPASPLVLTTGPVASLVGGLVTYSIVGVHHPEATFPAALLTSAALLSVLSRPPRRGRHAKALG</sequence>
<evidence type="ECO:0000313" key="3">
    <source>
        <dbReference type="Proteomes" id="UP000595703"/>
    </source>
</evidence>
<feature type="transmembrane region" description="Helical" evidence="1">
    <location>
        <begin position="59"/>
        <end position="76"/>
    </location>
</feature>
<reference evidence="2 3" key="3">
    <citation type="journal article" date="2011" name="Nat. Chem. Biol.">
        <title>Reveromycin A biosynthesis uses RevG and RevJ for stereospecific spiroacetal formation.</title>
        <authorList>
            <person name="Takahashi S."/>
            <person name="Toyoda A."/>
            <person name="Sekiyama Y."/>
            <person name="Takagi H."/>
            <person name="Nogawa T."/>
            <person name="Uramoto M."/>
            <person name="Suzuki R."/>
            <person name="Koshino H."/>
            <person name="Kumano T."/>
            <person name="Panthee S."/>
            <person name="Dairi T."/>
            <person name="Ishikawa J."/>
            <person name="Ikeda H."/>
            <person name="Sakaki Y."/>
            <person name="Osada H."/>
        </authorList>
    </citation>
    <scope>NUCLEOTIDE SEQUENCE [LARGE SCALE GENOMIC DNA]</scope>
    <source>
        <strain evidence="2 3">SN-593</strain>
    </source>
</reference>
<evidence type="ECO:0008006" key="4">
    <source>
        <dbReference type="Google" id="ProtNLM"/>
    </source>
</evidence>
<protein>
    <recommendedName>
        <fullName evidence="4">Integral membrane protein</fullName>
    </recommendedName>
</protein>
<keyword evidence="1" id="KW-1133">Transmembrane helix</keyword>
<gene>
    <name evidence="2" type="ORF">RVR_6743</name>
</gene>